<sequence length="183" mass="19722">MRTLGILLAAGASRRFGSQDKLLANWNGAPLVLAAARSLEAAGCDALLALVSSERVGAALPASFQVHQIERGLPLSRTWRMARDCAMTLHAERALFVLGDMPSVSTDTLRTLVNSDGGSRACVFNGIPMPPALLVADDMRRMPDPEQDQGARELLRALPHKSLIPLSAQEACDIDIPQDLWQN</sequence>
<dbReference type="InterPro" id="IPR029044">
    <property type="entry name" value="Nucleotide-diphossugar_trans"/>
</dbReference>
<reference evidence="3 4" key="1">
    <citation type="journal article" date="2011" name="Int. J. Syst. Evol. Microbiol.">
        <title>Zhongshania antarctica gen. nov., sp. nov. and Zhongshania guokunii sp. nov., gammaproteobacteria respectively isolated from coastal attached (fast) ice and surface seawater of the Antarctic.</title>
        <authorList>
            <person name="Li H.J."/>
            <person name="Zhang X.Y."/>
            <person name="Chen C.X."/>
            <person name="Zhang Y.J."/>
            <person name="Gao Z.M."/>
            <person name="Yu Y."/>
            <person name="Chen X.L."/>
            <person name="Chen B."/>
            <person name="Zhang Y.Z."/>
        </authorList>
    </citation>
    <scope>NUCLEOTIDE SEQUENCE [LARGE SCALE GENOMIC DNA]</scope>
    <source>
        <strain evidence="3 4">15-R06ZXC-3</strain>
    </source>
</reference>
<gene>
    <name evidence="3" type="ORF">AB4874_01780</name>
</gene>
<name>A0ABV3TFI5_9RHOB</name>
<keyword evidence="3" id="KW-0808">Transferase</keyword>
<dbReference type="SUPFAM" id="SSF53448">
    <property type="entry name" value="Nucleotide-diphospho-sugar transferases"/>
    <property type="match status" value="1"/>
</dbReference>
<dbReference type="PANTHER" id="PTHR43777:SF1">
    <property type="entry name" value="MOLYBDENUM COFACTOR CYTIDYLYLTRANSFERASE"/>
    <property type="match status" value="1"/>
</dbReference>
<dbReference type="RefSeq" id="WP_368390714.1">
    <property type="nucleotide sequence ID" value="NZ_JBFRYC010000001.1"/>
</dbReference>
<comment type="caution">
    <text evidence="3">The sequence shown here is derived from an EMBL/GenBank/DDBJ whole genome shotgun (WGS) entry which is preliminary data.</text>
</comment>
<evidence type="ECO:0000256" key="1">
    <source>
        <dbReference type="ARBA" id="ARBA00022842"/>
    </source>
</evidence>
<dbReference type="GO" id="GO:0016740">
    <property type="term" value="F:transferase activity"/>
    <property type="evidence" value="ECO:0007669"/>
    <property type="project" value="UniProtKB-KW"/>
</dbReference>
<dbReference type="InterPro" id="IPR025877">
    <property type="entry name" value="MobA-like_NTP_Trfase"/>
</dbReference>
<dbReference type="EMBL" id="JBFRYC010000001">
    <property type="protein sequence ID" value="MEX1660382.1"/>
    <property type="molecule type" value="Genomic_DNA"/>
</dbReference>
<evidence type="ECO:0000313" key="3">
    <source>
        <dbReference type="EMBL" id="MEX1660382.1"/>
    </source>
</evidence>
<dbReference type="PANTHER" id="PTHR43777">
    <property type="entry name" value="MOLYBDENUM COFACTOR CYTIDYLYLTRANSFERASE"/>
    <property type="match status" value="1"/>
</dbReference>
<dbReference type="Pfam" id="PF12804">
    <property type="entry name" value="NTP_transf_3"/>
    <property type="match status" value="1"/>
</dbReference>
<dbReference type="Gene3D" id="3.90.550.10">
    <property type="entry name" value="Spore Coat Polysaccharide Biosynthesis Protein SpsA, Chain A"/>
    <property type="match status" value="1"/>
</dbReference>
<accession>A0ABV3TFI5</accession>
<dbReference type="Proteomes" id="UP001557465">
    <property type="component" value="Unassembled WGS sequence"/>
</dbReference>
<keyword evidence="4" id="KW-1185">Reference proteome</keyword>
<keyword evidence="1" id="KW-0460">Magnesium</keyword>
<protein>
    <submittedName>
        <fullName evidence="3">NTP transferase domain-containing protein</fullName>
    </submittedName>
</protein>
<feature type="domain" description="MobA-like NTP transferase" evidence="2">
    <location>
        <begin position="5"/>
        <end position="158"/>
    </location>
</feature>
<evidence type="ECO:0000313" key="4">
    <source>
        <dbReference type="Proteomes" id="UP001557465"/>
    </source>
</evidence>
<organism evidence="3 4">
    <name type="scientific">Thioclava arctica</name>
    <dbReference type="NCBI Taxonomy" id="3238301"/>
    <lineage>
        <taxon>Bacteria</taxon>
        <taxon>Pseudomonadati</taxon>
        <taxon>Pseudomonadota</taxon>
        <taxon>Alphaproteobacteria</taxon>
        <taxon>Rhodobacterales</taxon>
        <taxon>Paracoccaceae</taxon>
        <taxon>Thioclava</taxon>
    </lineage>
</organism>
<evidence type="ECO:0000259" key="2">
    <source>
        <dbReference type="Pfam" id="PF12804"/>
    </source>
</evidence>
<proteinExistence type="predicted"/>